<feature type="domain" description="PRELI/MSF1" evidence="1">
    <location>
        <begin position="1"/>
        <end position="183"/>
    </location>
</feature>
<dbReference type="PANTHER" id="PTHR11158">
    <property type="entry name" value="MSF1/PX19 RELATED"/>
    <property type="match status" value="1"/>
</dbReference>
<dbReference type="InterPro" id="IPR006797">
    <property type="entry name" value="PRELI/MSF1_dom"/>
</dbReference>
<evidence type="ECO:0000259" key="1">
    <source>
        <dbReference type="PROSITE" id="PS50904"/>
    </source>
</evidence>
<accession>A0A7S0QKG9</accession>
<dbReference type="AlphaFoldDB" id="A0A7S0QKG9"/>
<dbReference type="GO" id="GO:0005758">
    <property type="term" value="C:mitochondrial intermembrane space"/>
    <property type="evidence" value="ECO:0007669"/>
    <property type="project" value="InterPro"/>
</dbReference>
<reference evidence="2" key="1">
    <citation type="submission" date="2021-01" db="EMBL/GenBank/DDBJ databases">
        <authorList>
            <person name="Corre E."/>
            <person name="Pelletier E."/>
            <person name="Niang G."/>
            <person name="Scheremetjew M."/>
            <person name="Finn R."/>
            <person name="Kale V."/>
            <person name="Holt S."/>
            <person name="Cochrane G."/>
            <person name="Meng A."/>
            <person name="Brown T."/>
            <person name="Cohen L."/>
        </authorList>
    </citation>
    <scope>NUCLEOTIDE SEQUENCE</scope>
    <source>
        <strain evidence="2">CCAP979/52</strain>
    </source>
</reference>
<dbReference type="EMBL" id="HBEZ01023905">
    <property type="protein sequence ID" value="CAD8635525.1"/>
    <property type="molecule type" value="Transcribed_RNA"/>
</dbReference>
<name>A0A7S0QKG9_9CRYP</name>
<gene>
    <name evidence="2" type="ORF">CCUR1050_LOCUS13206</name>
</gene>
<dbReference type="Pfam" id="PF04707">
    <property type="entry name" value="PRELI"/>
    <property type="match status" value="1"/>
</dbReference>
<dbReference type="PROSITE" id="PS50904">
    <property type="entry name" value="PRELI_MSF1"/>
    <property type="match status" value="1"/>
</dbReference>
<sequence length="207" mass="23389">MPTIQNRSGTYLHPLPVVSAALWDKYENHEWIKDVDVLDRHIDHLGRLRSTRLLTMRGNTPFMFRPFFGNSNPIYLLEEVTIDLSKKIMEVRTSNVNFLGVLLSNSKSRYTPCSLVPGHTTYDISVQTTAFPSSANVGEEAASRFGSISRKLEEFIGRSLLGNIKDGENVLNRWIERTRTECRTGASTVWLCSSLCRESDQPTPPPS</sequence>
<organism evidence="2">
    <name type="scientific">Cryptomonas curvata</name>
    <dbReference type="NCBI Taxonomy" id="233186"/>
    <lineage>
        <taxon>Eukaryota</taxon>
        <taxon>Cryptophyceae</taxon>
        <taxon>Cryptomonadales</taxon>
        <taxon>Cryptomonadaceae</taxon>
        <taxon>Cryptomonas</taxon>
    </lineage>
</organism>
<proteinExistence type="predicted"/>
<protein>
    <recommendedName>
        <fullName evidence="1">PRELI/MSF1 domain-containing protein</fullName>
    </recommendedName>
</protein>
<dbReference type="InterPro" id="IPR037365">
    <property type="entry name" value="Slowmo/Ups"/>
</dbReference>
<evidence type="ECO:0000313" key="2">
    <source>
        <dbReference type="EMBL" id="CAD8635525.1"/>
    </source>
</evidence>